<keyword evidence="3 7" id="KW-0812">Transmembrane</keyword>
<organism evidence="8 9">
    <name type="scientific">Rotaria magnacalcarata</name>
    <dbReference type="NCBI Taxonomy" id="392030"/>
    <lineage>
        <taxon>Eukaryota</taxon>
        <taxon>Metazoa</taxon>
        <taxon>Spiralia</taxon>
        <taxon>Gnathifera</taxon>
        <taxon>Rotifera</taxon>
        <taxon>Eurotatoria</taxon>
        <taxon>Bdelloidea</taxon>
        <taxon>Philodinida</taxon>
        <taxon>Philodinidae</taxon>
        <taxon>Rotaria</taxon>
    </lineage>
</organism>
<evidence type="ECO:0000313" key="8">
    <source>
        <dbReference type="EMBL" id="CAF5194038.1"/>
    </source>
</evidence>
<gene>
    <name evidence="8" type="ORF">GIL414_LOCUS74105</name>
</gene>
<evidence type="ECO:0000256" key="1">
    <source>
        <dbReference type="ARBA" id="ARBA00004141"/>
    </source>
</evidence>
<keyword evidence="6 7" id="KW-0472">Membrane</keyword>
<feature type="transmembrane region" description="Helical" evidence="7">
    <location>
        <begin position="45"/>
        <end position="67"/>
    </location>
</feature>
<feature type="non-terminal residue" evidence="8">
    <location>
        <position position="1"/>
    </location>
</feature>
<name>A0A8S3I3V6_9BILA</name>
<dbReference type="SUPFAM" id="SSF103473">
    <property type="entry name" value="MFS general substrate transporter"/>
    <property type="match status" value="1"/>
</dbReference>
<evidence type="ECO:0000313" key="9">
    <source>
        <dbReference type="Proteomes" id="UP000681720"/>
    </source>
</evidence>
<evidence type="ECO:0000256" key="2">
    <source>
        <dbReference type="ARBA" id="ARBA00005227"/>
    </source>
</evidence>
<sequence>MFQSTSKNVQIPFTYSVKFVKNNDIRWASRWDYILKSLPQTRIQWFSILNSLVIVLFLSGMVAMILLRTLHKDIARYNQMVDADDAQEEFGWKLVHGDVFRPPHKGMLLAVLIGNGAQIAIMSLITLIFACFGFLSPASRGALMTCAIVCYVLLGTPAGYTSARLYKSNKFYPNEIYLVDYFTVFGGERWKKN</sequence>
<accession>A0A8S3I3V6</accession>
<dbReference type="InterPro" id="IPR036259">
    <property type="entry name" value="MFS_trans_sf"/>
</dbReference>
<reference evidence="8" key="1">
    <citation type="submission" date="2021-02" db="EMBL/GenBank/DDBJ databases">
        <authorList>
            <person name="Nowell W R."/>
        </authorList>
    </citation>
    <scope>NUCLEOTIDE SEQUENCE</scope>
</reference>
<dbReference type="Proteomes" id="UP000681720">
    <property type="component" value="Unassembled WGS sequence"/>
</dbReference>
<dbReference type="EMBL" id="CAJOBJ010340100">
    <property type="protein sequence ID" value="CAF5194038.1"/>
    <property type="molecule type" value="Genomic_DNA"/>
</dbReference>
<dbReference type="GO" id="GO:0072657">
    <property type="term" value="P:protein localization to membrane"/>
    <property type="evidence" value="ECO:0007669"/>
    <property type="project" value="TreeGrafter"/>
</dbReference>
<dbReference type="AlphaFoldDB" id="A0A8S3I3V6"/>
<evidence type="ECO:0000256" key="4">
    <source>
        <dbReference type="ARBA" id="ARBA00022729"/>
    </source>
</evidence>
<feature type="transmembrane region" description="Helical" evidence="7">
    <location>
        <begin position="141"/>
        <end position="160"/>
    </location>
</feature>
<evidence type="ECO:0000256" key="5">
    <source>
        <dbReference type="ARBA" id="ARBA00022989"/>
    </source>
</evidence>
<comment type="caution">
    <text evidence="8">The sequence shown here is derived from an EMBL/GenBank/DDBJ whole genome shotgun (WGS) entry which is preliminary data.</text>
</comment>
<comment type="caution">
    <text evidence="7">Lacks conserved residue(s) required for the propagation of feature annotation.</text>
</comment>
<dbReference type="Pfam" id="PF02990">
    <property type="entry name" value="EMP70"/>
    <property type="match status" value="1"/>
</dbReference>
<feature type="transmembrane region" description="Helical" evidence="7">
    <location>
        <begin position="108"/>
        <end position="135"/>
    </location>
</feature>
<evidence type="ECO:0000256" key="7">
    <source>
        <dbReference type="RuleBase" id="RU363079"/>
    </source>
</evidence>
<dbReference type="PANTHER" id="PTHR10766:SF111">
    <property type="entry name" value="TRANSMEMBRANE 9 SUPERFAMILY MEMBER 2"/>
    <property type="match status" value="1"/>
</dbReference>
<evidence type="ECO:0000256" key="6">
    <source>
        <dbReference type="ARBA" id="ARBA00023136"/>
    </source>
</evidence>
<protein>
    <recommendedName>
        <fullName evidence="7">Transmembrane 9 superfamily member</fullName>
    </recommendedName>
</protein>
<proteinExistence type="inferred from homology"/>
<evidence type="ECO:0000256" key="3">
    <source>
        <dbReference type="ARBA" id="ARBA00022692"/>
    </source>
</evidence>
<keyword evidence="5 7" id="KW-1133">Transmembrane helix</keyword>
<comment type="subcellular location">
    <subcellularLocation>
        <location evidence="1">Membrane</location>
        <topology evidence="1">Multi-pass membrane protein</topology>
    </subcellularLocation>
</comment>
<dbReference type="PANTHER" id="PTHR10766">
    <property type="entry name" value="TRANSMEMBRANE 9 SUPERFAMILY PROTEIN"/>
    <property type="match status" value="1"/>
</dbReference>
<dbReference type="GO" id="GO:0016020">
    <property type="term" value="C:membrane"/>
    <property type="evidence" value="ECO:0007669"/>
    <property type="project" value="UniProtKB-SubCell"/>
</dbReference>
<dbReference type="GO" id="GO:0005737">
    <property type="term" value="C:cytoplasm"/>
    <property type="evidence" value="ECO:0007669"/>
    <property type="project" value="UniProtKB-ARBA"/>
</dbReference>
<comment type="similarity">
    <text evidence="2 7">Belongs to the nonaspanin (TM9SF) (TC 9.A.2) family.</text>
</comment>
<keyword evidence="4" id="KW-0732">Signal</keyword>
<dbReference type="InterPro" id="IPR004240">
    <property type="entry name" value="EMP70"/>
</dbReference>